<proteinExistence type="predicted"/>
<evidence type="ECO:0000313" key="3">
    <source>
        <dbReference type="Proteomes" id="UP000541610"/>
    </source>
</evidence>
<evidence type="ECO:0000313" key="2">
    <source>
        <dbReference type="EMBL" id="KAF4689003.1"/>
    </source>
</evidence>
<organism evidence="2 3">
    <name type="scientific">Perkinsus olseni</name>
    <name type="common">Perkinsus atlanticus</name>
    <dbReference type="NCBI Taxonomy" id="32597"/>
    <lineage>
        <taxon>Eukaryota</taxon>
        <taxon>Sar</taxon>
        <taxon>Alveolata</taxon>
        <taxon>Perkinsozoa</taxon>
        <taxon>Perkinsea</taxon>
        <taxon>Perkinsida</taxon>
        <taxon>Perkinsidae</taxon>
        <taxon>Perkinsus</taxon>
    </lineage>
</organism>
<reference evidence="2 3" key="1">
    <citation type="submission" date="2020-04" db="EMBL/GenBank/DDBJ databases">
        <title>Perkinsus olseni comparative genomics.</title>
        <authorList>
            <person name="Bogema D.R."/>
        </authorList>
    </citation>
    <scope>NUCLEOTIDE SEQUENCE [LARGE SCALE GENOMIC DNA]</scope>
    <source>
        <strain evidence="2">00978-12</strain>
    </source>
</reference>
<evidence type="ECO:0000256" key="1">
    <source>
        <dbReference type="SAM" id="MobiDB-lite"/>
    </source>
</evidence>
<name>A0A7J6NYM0_PEROL</name>
<sequence>MFLPGLRQQLSPQLYPYTGYHLPGRRGAAREEEEEEGVGNLTSLEIDVKQNGNGSAVGGKLKMSSSAGDYDRILSMSSYCDLQPLGRIQIMQPANLAFRRCLRFLPVDRVQGKELDELLKALYDGFNLFPEKSMKVRMRVAICLANASWVLFLGRKVVVSRRSVELVLPVELEYSAPSDPTRPVVASANQPLQGASRIPLVLNHLLLPRPGLMESVGPVGKVDGVSLNITKISLDEARAQLDLHHLSIEPIVPTRNVPHIKYTKPGGTLPLYVASLSLPPLPLVYRRVEQKLPGLDTKGFWQLDTSLDAGTLQASVAAAARVFNLAGLYANSIVLSYVNSWHLQLGSTSIGVRYAENGFSEIVQQTAHQLSHIERDSSAEQDEGPPSKMPRLDTQ</sequence>
<protein>
    <submittedName>
        <fullName evidence="2">Uncharacterized protein</fullName>
    </submittedName>
</protein>
<dbReference type="OrthoDB" id="10370716at2759"/>
<dbReference type="AlphaFoldDB" id="A0A7J6NYM0"/>
<comment type="caution">
    <text evidence="2">The sequence shown here is derived from an EMBL/GenBank/DDBJ whole genome shotgun (WGS) entry which is preliminary data.</text>
</comment>
<accession>A0A7J6NYM0</accession>
<feature type="region of interest" description="Disordered" evidence="1">
    <location>
        <begin position="372"/>
        <end position="395"/>
    </location>
</feature>
<dbReference type="Proteomes" id="UP000541610">
    <property type="component" value="Unassembled WGS sequence"/>
</dbReference>
<gene>
    <name evidence="2" type="ORF">FOZ60_002174</name>
</gene>
<dbReference type="EMBL" id="JABANP010000136">
    <property type="protein sequence ID" value="KAF4689003.1"/>
    <property type="molecule type" value="Genomic_DNA"/>
</dbReference>